<dbReference type="Proteomes" id="UP000001514">
    <property type="component" value="Unassembled WGS sequence"/>
</dbReference>
<dbReference type="GO" id="GO:0016705">
    <property type="term" value="F:oxidoreductase activity, acting on paired donors, with incorporation or reduction of molecular oxygen"/>
    <property type="evidence" value="ECO:0007669"/>
    <property type="project" value="InterPro"/>
</dbReference>
<evidence type="ECO:0000256" key="1">
    <source>
        <dbReference type="ARBA" id="ARBA00010617"/>
    </source>
</evidence>
<dbReference type="AlphaFoldDB" id="D8SVT0"/>
<dbReference type="FunCoup" id="D8SVT0">
    <property type="interactions" value="173"/>
</dbReference>
<keyword evidence="5 7" id="KW-0408">Iron</keyword>
<dbReference type="InterPro" id="IPR002401">
    <property type="entry name" value="Cyt_P450_E_grp-I"/>
</dbReference>
<dbReference type="PRINTS" id="PR00463">
    <property type="entry name" value="EP450I"/>
</dbReference>
<dbReference type="InterPro" id="IPR001128">
    <property type="entry name" value="Cyt_P450"/>
</dbReference>
<dbReference type="InterPro" id="IPR017972">
    <property type="entry name" value="Cyt_P450_CS"/>
</dbReference>
<dbReference type="InterPro" id="IPR036396">
    <property type="entry name" value="Cyt_P450_sf"/>
</dbReference>
<dbReference type="KEGG" id="smo:SELMODRAFT_126145"/>
<dbReference type="Pfam" id="PF00067">
    <property type="entry name" value="p450"/>
    <property type="match status" value="1"/>
</dbReference>
<dbReference type="FunFam" id="1.10.630.10:FF:000022">
    <property type="entry name" value="Taxadiene 5-alpha hydroxylase"/>
    <property type="match status" value="1"/>
</dbReference>
<dbReference type="InParanoid" id="D8SVT0"/>
<name>D8SVT0_SELML</name>
<proteinExistence type="inferred from homology"/>
<evidence type="ECO:0000313" key="9">
    <source>
        <dbReference type="EMBL" id="EFJ11491.1"/>
    </source>
</evidence>
<dbReference type="Gene3D" id="1.10.630.10">
    <property type="entry name" value="Cytochrome P450"/>
    <property type="match status" value="1"/>
</dbReference>
<dbReference type="PROSITE" id="PS00086">
    <property type="entry name" value="CYTOCHROME_P450"/>
    <property type="match status" value="1"/>
</dbReference>
<evidence type="ECO:0008006" key="11">
    <source>
        <dbReference type="Google" id="ProtNLM"/>
    </source>
</evidence>
<dbReference type="Gramene" id="EFJ11491">
    <property type="protein sequence ID" value="EFJ11491"/>
    <property type="gene ID" value="SELMODRAFT_126145"/>
</dbReference>
<dbReference type="PANTHER" id="PTHR24286:SF384">
    <property type="entry name" value="P450, PUTATIVE (EUROFUNG)-RELATED"/>
    <property type="match status" value="1"/>
</dbReference>
<evidence type="ECO:0000313" key="10">
    <source>
        <dbReference type="Proteomes" id="UP000001514"/>
    </source>
</evidence>
<reference evidence="9 10" key="1">
    <citation type="journal article" date="2011" name="Science">
        <title>The Selaginella genome identifies genetic changes associated with the evolution of vascular plants.</title>
        <authorList>
            <person name="Banks J.A."/>
            <person name="Nishiyama T."/>
            <person name="Hasebe M."/>
            <person name="Bowman J.L."/>
            <person name="Gribskov M."/>
            <person name="dePamphilis C."/>
            <person name="Albert V.A."/>
            <person name="Aono N."/>
            <person name="Aoyama T."/>
            <person name="Ambrose B.A."/>
            <person name="Ashton N.W."/>
            <person name="Axtell M.J."/>
            <person name="Barker E."/>
            <person name="Barker M.S."/>
            <person name="Bennetzen J.L."/>
            <person name="Bonawitz N.D."/>
            <person name="Chapple C."/>
            <person name="Cheng C."/>
            <person name="Correa L.G."/>
            <person name="Dacre M."/>
            <person name="DeBarry J."/>
            <person name="Dreyer I."/>
            <person name="Elias M."/>
            <person name="Engstrom E.M."/>
            <person name="Estelle M."/>
            <person name="Feng L."/>
            <person name="Finet C."/>
            <person name="Floyd S.K."/>
            <person name="Frommer W.B."/>
            <person name="Fujita T."/>
            <person name="Gramzow L."/>
            <person name="Gutensohn M."/>
            <person name="Harholt J."/>
            <person name="Hattori M."/>
            <person name="Heyl A."/>
            <person name="Hirai T."/>
            <person name="Hiwatashi Y."/>
            <person name="Ishikawa M."/>
            <person name="Iwata M."/>
            <person name="Karol K.G."/>
            <person name="Koehler B."/>
            <person name="Kolukisaoglu U."/>
            <person name="Kubo M."/>
            <person name="Kurata T."/>
            <person name="Lalonde S."/>
            <person name="Li K."/>
            <person name="Li Y."/>
            <person name="Litt A."/>
            <person name="Lyons E."/>
            <person name="Manning G."/>
            <person name="Maruyama T."/>
            <person name="Michael T.P."/>
            <person name="Mikami K."/>
            <person name="Miyazaki S."/>
            <person name="Morinaga S."/>
            <person name="Murata T."/>
            <person name="Mueller-Roeber B."/>
            <person name="Nelson D.R."/>
            <person name="Obara M."/>
            <person name="Oguri Y."/>
            <person name="Olmstead R.G."/>
            <person name="Onodera N."/>
            <person name="Petersen B.L."/>
            <person name="Pils B."/>
            <person name="Prigge M."/>
            <person name="Rensing S.A."/>
            <person name="Riano-Pachon D.M."/>
            <person name="Roberts A.W."/>
            <person name="Sato Y."/>
            <person name="Scheller H.V."/>
            <person name="Schulz B."/>
            <person name="Schulz C."/>
            <person name="Shakirov E.V."/>
            <person name="Shibagaki N."/>
            <person name="Shinohara N."/>
            <person name="Shippen D.E."/>
            <person name="Soerensen I."/>
            <person name="Sotooka R."/>
            <person name="Sugimoto N."/>
            <person name="Sugita M."/>
            <person name="Sumikawa N."/>
            <person name="Tanurdzic M."/>
            <person name="Theissen G."/>
            <person name="Ulvskov P."/>
            <person name="Wakazuki S."/>
            <person name="Weng J.K."/>
            <person name="Willats W.W."/>
            <person name="Wipf D."/>
            <person name="Wolf P.G."/>
            <person name="Yang L."/>
            <person name="Zimmer A.D."/>
            <person name="Zhu Q."/>
            <person name="Mitros T."/>
            <person name="Hellsten U."/>
            <person name="Loque D."/>
            <person name="Otillar R."/>
            <person name="Salamov A."/>
            <person name="Schmutz J."/>
            <person name="Shapiro H."/>
            <person name="Lindquist E."/>
            <person name="Lucas S."/>
            <person name="Rokhsar D."/>
            <person name="Grigoriev I.V."/>
        </authorList>
    </citation>
    <scope>NUCLEOTIDE SEQUENCE [LARGE SCALE GENOMIC DNA]</scope>
</reference>
<evidence type="ECO:0000256" key="5">
    <source>
        <dbReference type="ARBA" id="ARBA00023004"/>
    </source>
</evidence>
<dbReference type="GO" id="GO:0004497">
    <property type="term" value="F:monooxygenase activity"/>
    <property type="evidence" value="ECO:0000318"/>
    <property type="project" value="GO_Central"/>
</dbReference>
<dbReference type="SUPFAM" id="SSF48264">
    <property type="entry name" value="Cytochrome P450"/>
    <property type="match status" value="1"/>
</dbReference>
<organism evidence="10">
    <name type="scientific">Selaginella moellendorffii</name>
    <name type="common">Spikemoss</name>
    <dbReference type="NCBI Taxonomy" id="88036"/>
    <lineage>
        <taxon>Eukaryota</taxon>
        <taxon>Viridiplantae</taxon>
        <taxon>Streptophyta</taxon>
        <taxon>Embryophyta</taxon>
        <taxon>Tracheophyta</taxon>
        <taxon>Lycopodiopsida</taxon>
        <taxon>Selaginellales</taxon>
        <taxon>Selaginellaceae</taxon>
        <taxon>Selaginella</taxon>
    </lineage>
</organism>
<dbReference type="EMBL" id="GL377646">
    <property type="protein sequence ID" value="EFJ11491.1"/>
    <property type="molecule type" value="Genomic_DNA"/>
</dbReference>
<evidence type="ECO:0000256" key="7">
    <source>
        <dbReference type="PIRSR" id="PIRSR602401-1"/>
    </source>
</evidence>
<evidence type="ECO:0000256" key="3">
    <source>
        <dbReference type="ARBA" id="ARBA00022723"/>
    </source>
</evidence>
<dbReference type="GO" id="GO:0020037">
    <property type="term" value="F:heme binding"/>
    <property type="evidence" value="ECO:0007669"/>
    <property type="project" value="InterPro"/>
</dbReference>
<dbReference type="STRING" id="88036.D8SVT0"/>
<comment type="cofactor">
    <cofactor evidence="7">
        <name>heme</name>
        <dbReference type="ChEBI" id="CHEBI:30413"/>
    </cofactor>
</comment>
<dbReference type="HOGENOM" id="CLU_001570_15_5_1"/>
<dbReference type="PRINTS" id="PR00385">
    <property type="entry name" value="P450"/>
</dbReference>
<dbReference type="OMA" id="AVYNEQM"/>
<protein>
    <recommendedName>
        <fullName evidence="11">Cytochrome P450</fullName>
    </recommendedName>
</protein>
<dbReference type="GO" id="GO:0005506">
    <property type="term" value="F:iron ion binding"/>
    <property type="evidence" value="ECO:0007669"/>
    <property type="project" value="InterPro"/>
</dbReference>
<keyword evidence="2 7" id="KW-0349">Heme</keyword>
<gene>
    <name evidence="9" type="ORF">SELMODRAFT_126145</name>
</gene>
<dbReference type="PANTHER" id="PTHR24286">
    <property type="entry name" value="CYTOCHROME P450 26"/>
    <property type="match status" value="1"/>
</dbReference>
<keyword evidence="4 8" id="KW-0560">Oxidoreductase</keyword>
<evidence type="ECO:0000256" key="6">
    <source>
        <dbReference type="ARBA" id="ARBA00023033"/>
    </source>
</evidence>
<accession>D8SVT0</accession>
<evidence type="ECO:0000256" key="8">
    <source>
        <dbReference type="RuleBase" id="RU000461"/>
    </source>
</evidence>
<keyword evidence="10" id="KW-1185">Reference proteome</keyword>
<keyword evidence="6 8" id="KW-0503">Monooxygenase</keyword>
<evidence type="ECO:0000256" key="4">
    <source>
        <dbReference type="ARBA" id="ARBA00023002"/>
    </source>
</evidence>
<sequence>MLEFPGGVVAVVSLVLAGLWIWRAFSQKSYDPPTPPGSFGLPFLGETLHLLYSMKANSLSEFFESRERRYGPVFKTHLFGRPTVVLSPPLGFKFLFSNHGKLVESSWPAPMKMIMGDKSLFFMEGQRAKSFRHILMAFLGPEAMRRYVARTSSIAQAHIEKFWLDGSEVRAYFLVKKALFSVVFNLFLSIQNEEEERELLVPFEEFLHGLLELPINFPGTKFRQAKLATGKIFGKLDKFINKRKVELQEGKASAEQDLLSVLLTTRGEDGELMSEEEVKQNILMMVLAGHDTTASTLAVSMKCIAENPWCYDRLRQEHLAVAAAKDSSEPLRLEDLQKMNYTWKVVQEAMRLVPPALGNTRIAITHMTIEGFTVPKDWRFMWSVFQSNRRSAFFPEPDKFDPERFNGSSGLIPYTYVPFGGGPRICPGNELAKMLLRVFLHHLLTQFQWSLLDPNEHIQMAPLAAPANGLHIKLSKNPI</sequence>
<dbReference type="OrthoDB" id="1372046at2759"/>
<dbReference type="eggNOG" id="KOG0157">
    <property type="taxonomic scope" value="Eukaryota"/>
</dbReference>
<feature type="binding site" description="axial binding residue" evidence="7">
    <location>
        <position position="426"/>
    </location>
    <ligand>
        <name>heme</name>
        <dbReference type="ChEBI" id="CHEBI:30413"/>
    </ligand>
    <ligandPart>
        <name>Fe</name>
        <dbReference type="ChEBI" id="CHEBI:18248"/>
    </ligandPart>
</feature>
<comment type="similarity">
    <text evidence="1 8">Belongs to the cytochrome P450 family.</text>
</comment>
<dbReference type="CDD" id="cd11043">
    <property type="entry name" value="CYP90-like"/>
    <property type="match status" value="1"/>
</dbReference>
<keyword evidence="3 7" id="KW-0479">Metal-binding</keyword>
<evidence type="ECO:0000256" key="2">
    <source>
        <dbReference type="ARBA" id="ARBA00022617"/>
    </source>
</evidence>